<dbReference type="InterPro" id="IPR036250">
    <property type="entry name" value="AcylCo_DH-like_C"/>
</dbReference>
<evidence type="ECO:0000259" key="5">
    <source>
        <dbReference type="Pfam" id="PF00441"/>
    </source>
</evidence>
<dbReference type="GO" id="GO:0046359">
    <property type="term" value="P:butyrate catabolic process"/>
    <property type="evidence" value="ECO:0007669"/>
    <property type="project" value="TreeGrafter"/>
</dbReference>
<evidence type="ECO:0000313" key="6">
    <source>
        <dbReference type="EMBL" id="PMD58043.1"/>
    </source>
</evidence>
<dbReference type="InterPro" id="IPR009100">
    <property type="entry name" value="AcylCoA_DH/oxidase_NM_dom_sf"/>
</dbReference>
<dbReference type="PANTHER" id="PTHR43884:SF12">
    <property type="entry name" value="ISOVALERYL-COA DEHYDROGENASE, MITOCHONDRIAL-RELATED"/>
    <property type="match status" value="1"/>
</dbReference>
<dbReference type="EMBL" id="KZ613837">
    <property type="protein sequence ID" value="PMD58043.1"/>
    <property type="molecule type" value="Genomic_DNA"/>
</dbReference>
<dbReference type="GeneID" id="36593011"/>
<dbReference type="Proteomes" id="UP000235371">
    <property type="component" value="Unassembled WGS sequence"/>
</dbReference>
<dbReference type="Gene3D" id="2.40.110.10">
    <property type="entry name" value="Butyryl-CoA Dehydrogenase, subunit A, domain 2"/>
    <property type="match status" value="1"/>
</dbReference>
<proteinExistence type="inferred from homology"/>
<gene>
    <name evidence="6" type="ORF">K444DRAFT_644214</name>
</gene>
<keyword evidence="7" id="KW-1185">Reference proteome</keyword>
<dbReference type="RefSeq" id="XP_024734947.1">
    <property type="nucleotide sequence ID" value="XM_024884934.1"/>
</dbReference>
<accession>A0A2J6T544</accession>
<dbReference type="GO" id="GO:0003995">
    <property type="term" value="F:acyl-CoA dehydrogenase activity"/>
    <property type="evidence" value="ECO:0007669"/>
    <property type="project" value="TreeGrafter"/>
</dbReference>
<evidence type="ECO:0000256" key="2">
    <source>
        <dbReference type="ARBA" id="ARBA00022630"/>
    </source>
</evidence>
<comment type="similarity">
    <text evidence="1">Belongs to the acyl-CoA dehydrogenase family.</text>
</comment>
<dbReference type="InterPro" id="IPR009075">
    <property type="entry name" value="AcylCo_DH/oxidase_C"/>
</dbReference>
<dbReference type="SUPFAM" id="SSF56645">
    <property type="entry name" value="Acyl-CoA dehydrogenase NM domain-like"/>
    <property type="match status" value="1"/>
</dbReference>
<feature type="domain" description="Acyl-CoA dehydrogenase/oxidase C-terminal" evidence="5">
    <location>
        <begin position="123"/>
        <end position="264"/>
    </location>
</feature>
<dbReference type="Gene3D" id="1.20.140.10">
    <property type="entry name" value="Butyryl-CoA Dehydrogenase, subunit A, domain 3"/>
    <property type="match status" value="1"/>
</dbReference>
<dbReference type="InParanoid" id="A0A2J6T544"/>
<feature type="compositionally biased region" description="Basic and acidic residues" evidence="4">
    <location>
        <begin position="82"/>
        <end position="91"/>
    </location>
</feature>
<feature type="region of interest" description="Disordered" evidence="4">
    <location>
        <begin position="78"/>
        <end position="103"/>
    </location>
</feature>
<organism evidence="6 7">
    <name type="scientific">Hyaloscypha bicolor E</name>
    <dbReference type="NCBI Taxonomy" id="1095630"/>
    <lineage>
        <taxon>Eukaryota</taxon>
        <taxon>Fungi</taxon>
        <taxon>Dikarya</taxon>
        <taxon>Ascomycota</taxon>
        <taxon>Pezizomycotina</taxon>
        <taxon>Leotiomycetes</taxon>
        <taxon>Helotiales</taxon>
        <taxon>Hyaloscyphaceae</taxon>
        <taxon>Hyaloscypha</taxon>
        <taxon>Hyaloscypha bicolor</taxon>
    </lineage>
</organism>
<dbReference type="STRING" id="1095630.A0A2J6T544"/>
<name>A0A2J6T544_9HELO</name>
<evidence type="ECO:0000313" key="7">
    <source>
        <dbReference type="Proteomes" id="UP000235371"/>
    </source>
</evidence>
<evidence type="ECO:0000256" key="3">
    <source>
        <dbReference type="ARBA" id="ARBA00022827"/>
    </source>
</evidence>
<dbReference type="Pfam" id="PF00441">
    <property type="entry name" value="Acyl-CoA_dh_1"/>
    <property type="match status" value="1"/>
</dbReference>
<dbReference type="OrthoDB" id="10016597at2759"/>
<reference evidence="6 7" key="1">
    <citation type="submission" date="2016-04" db="EMBL/GenBank/DDBJ databases">
        <title>A degradative enzymes factory behind the ericoid mycorrhizal symbiosis.</title>
        <authorList>
            <consortium name="DOE Joint Genome Institute"/>
            <person name="Martino E."/>
            <person name="Morin E."/>
            <person name="Grelet G."/>
            <person name="Kuo A."/>
            <person name="Kohler A."/>
            <person name="Daghino S."/>
            <person name="Barry K."/>
            <person name="Choi C."/>
            <person name="Cichocki N."/>
            <person name="Clum A."/>
            <person name="Copeland A."/>
            <person name="Hainaut M."/>
            <person name="Haridas S."/>
            <person name="Labutti K."/>
            <person name="Lindquist E."/>
            <person name="Lipzen A."/>
            <person name="Khouja H.-R."/>
            <person name="Murat C."/>
            <person name="Ohm R."/>
            <person name="Olson A."/>
            <person name="Spatafora J."/>
            <person name="Veneault-Fourrey C."/>
            <person name="Henrissat B."/>
            <person name="Grigoriev I."/>
            <person name="Martin F."/>
            <person name="Perotto S."/>
        </authorList>
    </citation>
    <scope>NUCLEOTIDE SEQUENCE [LARGE SCALE GENOMIC DNA]</scope>
    <source>
        <strain evidence="6 7">E</strain>
    </source>
</reference>
<dbReference type="InterPro" id="IPR046373">
    <property type="entry name" value="Acyl-CoA_Oxase/DH_mid-dom_sf"/>
</dbReference>
<sequence length="285" mass="30569">MVDFTLSPERAQHHPWHDQILLRGTGLGLTPLFIGGTPVQHEEFLKPFLSGEEEPLTSHIHSEPGDPANYLEKRGKGLQTTARKEGEDRIVNGDNSGHSSTAGPPTRFAGFCAPVRNILVAPGKGAASVAASFTSPACLVGAMSVGVMPAAFEAALQFGKTRPESRGTGTSEQTKCPDLLMDIKMRTDAARFLTWKTANAYDNGHGLELCLDAKIFCSDLAVKSVVDAMSAVGMSSNDKDTVFPSLLNDAMCLPRFDGGNVGMRRRGLEKLMVADGYQPWGSTFE</sequence>
<dbReference type="GO" id="GO:0033539">
    <property type="term" value="P:fatty acid beta-oxidation using acyl-CoA dehydrogenase"/>
    <property type="evidence" value="ECO:0007669"/>
    <property type="project" value="TreeGrafter"/>
</dbReference>
<feature type="compositionally biased region" description="Polar residues" evidence="4">
    <location>
        <begin position="93"/>
        <end position="103"/>
    </location>
</feature>
<evidence type="ECO:0000256" key="1">
    <source>
        <dbReference type="ARBA" id="ARBA00009347"/>
    </source>
</evidence>
<protein>
    <recommendedName>
        <fullName evidence="5">Acyl-CoA dehydrogenase/oxidase C-terminal domain-containing protein</fullName>
    </recommendedName>
</protein>
<keyword evidence="3" id="KW-0274">FAD</keyword>
<keyword evidence="2" id="KW-0285">Flavoprotein</keyword>
<dbReference type="AlphaFoldDB" id="A0A2J6T544"/>
<dbReference type="SUPFAM" id="SSF47203">
    <property type="entry name" value="Acyl-CoA dehydrogenase C-terminal domain-like"/>
    <property type="match status" value="1"/>
</dbReference>
<dbReference type="PANTHER" id="PTHR43884">
    <property type="entry name" value="ACYL-COA DEHYDROGENASE"/>
    <property type="match status" value="1"/>
</dbReference>
<evidence type="ECO:0000256" key="4">
    <source>
        <dbReference type="SAM" id="MobiDB-lite"/>
    </source>
</evidence>